<feature type="compositionally biased region" description="Basic and acidic residues" evidence="1">
    <location>
        <begin position="421"/>
        <end position="430"/>
    </location>
</feature>
<feature type="region of interest" description="Disordered" evidence="1">
    <location>
        <begin position="396"/>
        <end position="430"/>
    </location>
</feature>
<reference evidence="2 3" key="1">
    <citation type="submission" date="2021-03" db="EMBL/GenBank/DDBJ databases">
        <title>Genomic Encyclopedia of Type Strains, Phase IV (KMG-IV): sequencing the most valuable type-strain genomes for metagenomic binning, comparative biology and taxonomic classification.</title>
        <authorList>
            <person name="Goeker M."/>
        </authorList>
    </citation>
    <scope>NUCLEOTIDE SEQUENCE [LARGE SCALE GENOMIC DNA]</scope>
    <source>
        <strain evidence="2 3">DSM 21600</strain>
    </source>
</reference>
<dbReference type="Proteomes" id="UP000759443">
    <property type="component" value="Unassembled WGS sequence"/>
</dbReference>
<keyword evidence="3" id="KW-1185">Reference proteome</keyword>
<dbReference type="EMBL" id="JAGGJU010000012">
    <property type="protein sequence ID" value="MBP1852695.1"/>
    <property type="molecule type" value="Genomic_DNA"/>
</dbReference>
<accession>A0ABS4E421</accession>
<dbReference type="Pfam" id="PF06074">
    <property type="entry name" value="Portal_Mu"/>
    <property type="match status" value="1"/>
</dbReference>
<dbReference type="RefSeq" id="WP_209947750.1">
    <property type="nucleotide sequence ID" value="NZ_JAGGJU010000012.1"/>
</dbReference>
<evidence type="ECO:0000313" key="2">
    <source>
        <dbReference type="EMBL" id="MBP1852695.1"/>
    </source>
</evidence>
<organism evidence="2 3">
    <name type="scientific">Rhizobium halophytocola</name>
    <dbReference type="NCBI Taxonomy" id="735519"/>
    <lineage>
        <taxon>Bacteria</taxon>
        <taxon>Pseudomonadati</taxon>
        <taxon>Pseudomonadota</taxon>
        <taxon>Alphaproteobacteria</taxon>
        <taxon>Hyphomicrobiales</taxon>
        <taxon>Rhizobiaceae</taxon>
        <taxon>Rhizobium/Agrobacterium group</taxon>
        <taxon>Rhizobium</taxon>
    </lineage>
</organism>
<evidence type="ECO:0000313" key="3">
    <source>
        <dbReference type="Proteomes" id="UP000759443"/>
    </source>
</evidence>
<name>A0ABS4E421_9HYPH</name>
<sequence>MAVSSILGPDGRPLRKAELVREQGAPTVRGIRDPFGRHRVPGLTPGRLAGMLRTSIDGDSQAYLELAEDMEERDLHYAGLLSIRKRQVSGLEITVEAASDAKIDVEAADLVREVLDRDEFEDEVVDILDAIGKGFSCTEILWDTSEGQWRPSALKWRDPRWFTFDRVSGETPLIRSEDGEAPLQPWCWIVHRAKVKSGLTIRGGIARAVAWTFLFKHFSLKDWAIFVEAYGQPLRVGKYGQGATEEQKAKLIEAVTSIGSDFAAIIPESMAVEIIQSNVSGNHEIYEKRADWLDRQVSKVVLGQTQTTDAQAGGYAVGKVHDGVRDDIERADAKQLAATLTRDLAMPLVAFNLGPQRRYPKVRIGRPDEVDIDGLVKNVVSLVPLGLKVGMSTLRDKIGLPDPDPDEELLQPSRQSQPDGETEKPEDTKEAVARTLPATVVPDAIDSAIDQMLADDGWELLVEPVIAGLQSELAGARDLGEARAILAKRIADLDVTALADLLARAGFNARLAGETGEDLT</sequence>
<proteinExistence type="predicted"/>
<comment type="caution">
    <text evidence="2">The sequence shown here is derived from an EMBL/GenBank/DDBJ whole genome shotgun (WGS) entry which is preliminary data.</text>
</comment>
<evidence type="ECO:0000256" key="1">
    <source>
        <dbReference type="SAM" id="MobiDB-lite"/>
    </source>
</evidence>
<dbReference type="InterPro" id="IPR009279">
    <property type="entry name" value="Portal_Mu"/>
</dbReference>
<gene>
    <name evidence="2" type="ORF">J2Z17_004153</name>
</gene>
<protein>
    <submittedName>
        <fullName evidence="2">Phage gp29-like protein</fullName>
    </submittedName>
</protein>